<feature type="compositionally biased region" description="Polar residues" evidence="1">
    <location>
        <begin position="526"/>
        <end position="545"/>
    </location>
</feature>
<feature type="region of interest" description="Disordered" evidence="1">
    <location>
        <begin position="522"/>
        <end position="628"/>
    </location>
</feature>
<dbReference type="InterPro" id="IPR013087">
    <property type="entry name" value="Znf_C2H2_type"/>
</dbReference>
<accession>A0A1L9TXP8</accession>
<dbReference type="GO" id="GO:0005085">
    <property type="term" value="F:guanyl-nucleotide exchange factor activity"/>
    <property type="evidence" value="ECO:0007669"/>
    <property type="project" value="InterPro"/>
</dbReference>
<name>A0A1L9TXP8_9EURO</name>
<dbReference type="RefSeq" id="XP_040708030.1">
    <property type="nucleotide sequence ID" value="XM_040851321.1"/>
</dbReference>
<feature type="compositionally biased region" description="Basic and acidic residues" evidence="1">
    <location>
        <begin position="589"/>
        <end position="603"/>
    </location>
</feature>
<evidence type="ECO:0000313" key="4">
    <source>
        <dbReference type="Proteomes" id="UP000184356"/>
    </source>
</evidence>
<dbReference type="Proteomes" id="UP000184356">
    <property type="component" value="Unassembled WGS sequence"/>
</dbReference>
<dbReference type="PROSITE" id="PS50010">
    <property type="entry name" value="DH_2"/>
    <property type="match status" value="1"/>
</dbReference>
<dbReference type="InterPro" id="IPR000219">
    <property type="entry name" value="DH_dom"/>
</dbReference>
<dbReference type="AlphaFoldDB" id="A0A1L9TXP8"/>
<gene>
    <name evidence="3" type="ORF">ASPSYDRAFT_84246</name>
</gene>
<keyword evidence="4" id="KW-1185">Reference proteome</keyword>
<sequence>MEDIQQEEPIYELAVECEALYARQITSLNDTGDESTAKVLSDMYQRFESWASFLGVFAESNLCLDRRLRRHPDIQDQVLRLLDIMQGNLTHLSGDSDVPETPALQTDSPDIASRPVSAGLMQSLKAISAALDRLNQLGTAIRRSIVANHTLKARQLAEKFDLTSFEQVAYVLLKSLYPDSSETLIEQLTRSMTESYALFLHRQSRRGQFEAVRKQRAQPFLHQIPEELVVDQSVGDVIDVRALPARRDNGQVPDRQQAPSIQLGYTVSRSEPTSIDSEEVRARLKRLRSPSAQSRPVSILVSQAGYSRLRGDNLMCEWCFNPLMPDCLEGPRWQQHVNEDFNPFVCISEKCSQRLQRFPSSTQWFQHMTGEHGDGWHREVHAPSSWVCPLCTYDDEEFSSPDMLSEHLRSDHDDIFQEQQVKAIVRQSRFPSLRSQATCPLCCFPISEEDGNSSRTEHGPSDEGKQYLAKPADNGPKRIRIDTCPEEQTGKPVSTQTVAAHVSAHLQSIMVFTLRLMSIEGPTDVGESQSSATDTDYQASWSSSGPRDLDLDQDMSDDAATVDEDSHDVLDAEYSPLEGGDAVPDSEYTDWHEIPRGHEDKAGDYTTDAGIQDTGNTSTKQEDEAPSQLQARSNLIQELLYSECNFATDMKAVVDIYAALQNTPIMNSQSENIREIIQTSHRLLQCSIDFQYHLREAATNVCPYPPLEDWLPFQDTLDNSQPPGPLLETDSMSSEEKHRKSFIGKAFVARVPRMIELLVGYIKSKTALKAQLVAVQVSMLLDKPMRRFLSYRSFLESLIQLTPDEYPDRELLTAALEEVSSFISRWTQDMKRQDVLQQARVQALQLEAGERTGSPDQDPEFERLIDVFRPMILQVQGLMELARTFEFPMFRLIQTVAAMQEVATLDDATLDNARFSNLQAVKSTVEDITRVMLPEYSRLVRWRISDRLDVLLDLYKKVGLTIAHRDIYLAEAKEEFQPLNQTLKHELPKLYSLTREVAQRCLHSLLELQIDWLKEVHGKLERALDSYSFSLEELADFIHAKQRVLHADALTLAICDGSLLDRRHSAGSTGSS</sequence>
<evidence type="ECO:0000313" key="3">
    <source>
        <dbReference type="EMBL" id="OJJ64224.1"/>
    </source>
</evidence>
<evidence type="ECO:0000256" key="1">
    <source>
        <dbReference type="SAM" id="MobiDB-lite"/>
    </source>
</evidence>
<dbReference type="STRING" id="1036612.A0A1L9TXP8"/>
<dbReference type="InterPro" id="IPR027267">
    <property type="entry name" value="AH/BAR_dom_sf"/>
</dbReference>
<dbReference type="SUPFAM" id="SSF103657">
    <property type="entry name" value="BAR/IMD domain-like"/>
    <property type="match status" value="1"/>
</dbReference>
<dbReference type="OrthoDB" id="4357809at2759"/>
<reference evidence="4" key="1">
    <citation type="journal article" date="2017" name="Genome Biol.">
        <title>Comparative genomics reveals high biological diversity and specific adaptations in the industrially and medically important fungal genus Aspergillus.</title>
        <authorList>
            <person name="de Vries R.P."/>
            <person name="Riley R."/>
            <person name="Wiebenga A."/>
            <person name="Aguilar-Osorio G."/>
            <person name="Amillis S."/>
            <person name="Uchima C.A."/>
            <person name="Anderluh G."/>
            <person name="Asadollahi M."/>
            <person name="Askin M."/>
            <person name="Barry K."/>
            <person name="Battaglia E."/>
            <person name="Bayram O."/>
            <person name="Benocci T."/>
            <person name="Braus-Stromeyer S.A."/>
            <person name="Caldana C."/>
            <person name="Canovas D."/>
            <person name="Cerqueira G.C."/>
            <person name="Chen F."/>
            <person name="Chen W."/>
            <person name="Choi C."/>
            <person name="Clum A."/>
            <person name="Dos Santos R.A."/>
            <person name="Damasio A.R."/>
            <person name="Diallinas G."/>
            <person name="Emri T."/>
            <person name="Fekete E."/>
            <person name="Flipphi M."/>
            <person name="Freyberg S."/>
            <person name="Gallo A."/>
            <person name="Gournas C."/>
            <person name="Habgood R."/>
            <person name="Hainaut M."/>
            <person name="Harispe M.L."/>
            <person name="Henrissat B."/>
            <person name="Hilden K.S."/>
            <person name="Hope R."/>
            <person name="Hossain A."/>
            <person name="Karabika E."/>
            <person name="Karaffa L."/>
            <person name="Karanyi Z."/>
            <person name="Krasevec N."/>
            <person name="Kuo A."/>
            <person name="Kusch H."/>
            <person name="LaButti K."/>
            <person name="Lagendijk E.L."/>
            <person name="Lapidus A."/>
            <person name="Levasseur A."/>
            <person name="Lindquist E."/>
            <person name="Lipzen A."/>
            <person name="Logrieco A.F."/>
            <person name="MacCabe A."/>
            <person name="Maekelae M.R."/>
            <person name="Malavazi I."/>
            <person name="Melin P."/>
            <person name="Meyer V."/>
            <person name="Mielnichuk N."/>
            <person name="Miskei M."/>
            <person name="Molnar A.P."/>
            <person name="Mule G."/>
            <person name="Ngan C.Y."/>
            <person name="Orejas M."/>
            <person name="Orosz E."/>
            <person name="Ouedraogo J.P."/>
            <person name="Overkamp K.M."/>
            <person name="Park H.-S."/>
            <person name="Perrone G."/>
            <person name="Piumi F."/>
            <person name="Punt P.J."/>
            <person name="Ram A.F."/>
            <person name="Ramon A."/>
            <person name="Rauscher S."/>
            <person name="Record E."/>
            <person name="Riano-Pachon D.M."/>
            <person name="Robert V."/>
            <person name="Roehrig J."/>
            <person name="Ruller R."/>
            <person name="Salamov A."/>
            <person name="Salih N.S."/>
            <person name="Samson R.A."/>
            <person name="Sandor E."/>
            <person name="Sanguinetti M."/>
            <person name="Schuetze T."/>
            <person name="Sepcic K."/>
            <person name="Shelest E."/>
            <person name="Sherlock G."/>
            <person name="Sophianopoulou V."/>
            <person name="Squina F.M."/>
            <person name="Sun H."/>
            <person name="Susca A."/>
            <person name="Todd R.B."/>
            <person name="Tsang A."/>
            <person name="Unkles S.E."/>
            <person name="van de Wiele N."/>
            <person name="van Rossen-Uffink D."/>
            <person name="Oliveira J.V."/>
            <person name="Vesth T.C."/>
            <person name="Visser J."/>
            <person name="Yu J.-H."/>
            <person name="Zhou M."/>
            <person name="Andersen M.R."/>
            <person name="Archer D.B."/>
            <person name="Baker S.E."/>
            <person name="Benoit I."/>
            <person name="Brakhage A.A."/>
            <person name="Braus G.H."/>
            <person name="Fischer R."/>
            <person name="Frisvad J.C."/>
            <person name="Goldman G.H."/>
            <person name="Houbraken J."/>
            <person name="Oakley B."/>
            <person name="Pocsi I."/>
            <person name="Scazzocchio C."/>
            <person name="Seiboth B."/>
            <person name="vanKuyk P.A."/>
            <person name="Wortman J."/>
            <person name="Dyer P.S."/>
            <person name="Grigoriev I.V."/>
        </authorList>
    </citation>
    <scope>NUCLEOTIDE SEQUENCE [LARGE SCALE GENOMIC DNA]</scope>
    <source>
        <strain evidence="4">CBS 593.65</strain>
    </source>
</reference>
<dbReference type="VEuPathDB" id="FungiDB:ASPSYDRAFT_84246"/>
<dbReference type="GeneID" id="63767394"/>
<dbReference type="Gene3D" id="1.20.1270.60">
    <property type="entry name" value="Arfaptin homology (AH) domain/BAR domain"/>
    <property type="match status" value="1"/>
</dbReference>
<proteinExistence type="predicted"/>
<feature type="compositionally biased region" description="Acidic residues" evidence="1">
    <location>
        <begin position="551"/>
        <end position="566"/>
    </location>
</feature>
<dbReference type="PANTHER" id="PTHR35391">
    <property type="entry name" value="C2H2-TYPE DOMAIN-CONTAINING PROTEIN-RELATED"/>
    <property type="match status" value="1"/>
</dbReference>
<dbReference type="SUPFAM" id="SSF48065">
    <property type="entry name" value="DBL homology domain (DH-domain)"/>
    <property type="match status" value="1"/>
</dbReference>
<feature type="region of interest" description="Disordered" evidence="1">
    <location>
        <begin position="450"/>
        <end position="491"/>
    </location>
</feature>
<feature type="compositionally biased region" description="Basic and acidic residues" evidence="1">
    <location>
        <begin position="455"/>
        <end position="465"/>
    </location>
</feature>
<dbReference type="InterPro" id="IPR035899">
    <property type="entry name" value="DBL_dom_sf"/>
</dbReference>
<evidence type="ECO:0000259" key="2">
    <source>
        <dbReference type="PROSITE" id="PS50010"/>
    </source>
</evidence>
<organism evidence="3 4">
    <name type="scientific">Aspergillus sydowii CBS 593.65</name>
    <dbReference type="NCBI Taxonomy" id="1036612"/>
    <lineage>
        <taxon>Eukaryota</taxon>
        <taxon>Fungi</taxon>
        <taxon>Dikarya</taxon>
        <taxon>Ascomycota</taxon>
        <taxon>Pezizomycotina</taxon>
        <taxon>Eurotiomycetes</taxon>
        <taxon>Eurotiomycetidae</taxon>
        <taxon>Eurotiales</taxon>
        <taxon>Aspergillaceae</taxon>
        <taxon>Aspergillus</taxon>
        <taxon>Aspergillus subgen. Nidulantes</taxon>
    </lineage>
</organism>
<dbReference type="Pfam" id="PF00621">
    <property type="entry name" value="RhoGEF"/>
    <property type="match status" value="1"/>
</dbReference>
<dbReference type="Gene3D" id="1.20.900.10">
    <property type="entry name" value="Dbl homology (DH) domain"/>
    <property type="match status" value="1"/>
</dbReference>
<feature type="region of interest" description="Disordered" evidence="1">
    <location>
        <begin position="92"/>
        <end position="111"/>
    </location>
</feature>
<feature type="domain" description="DH" evidence="2">
    <location>
        <begin position="631"/>
        <end position="829"/>
    </location>
</feature>
<protein>
    <recommendedName>
        <fullName evidence="2">DH domain-containing protein</fullName>
    </recommendedName>
</protein>
<dbReference type="SMART" id="SM00355">
    <property type="entry name" value="ZnF_C2H2"/>
    <property type="match status" value="2"/>
</dbReference>
<dbReference type="EMBL" id="KV878582">
    <property type="protein sequence ID" value="OJJ64224.1"/>
    <property type="molecule type" value="Genomic_DNA"/>
</dbReference>
<dbReference type="PANTHER" id="PTHR35391:SF7">
    <property type="entry name" value="C2H2-TYPE DOMAIN-CONTAINING PROTEIN"/>
    <property type="match status" value="1"/>
</dbReference>